<keyword evidence="4" id="KW-0843">Virulence</keyword>
<dbReference type="InterPro" id="IPR022045">
    <property type="entry name" value="TcdB_toxin_mid/N"/>
</dbReference>
<dbReference type="InterPro" id="IPR031325">
    <property type="entry name" value="RHS_repeat"/>
</dbReference>
<sequence length="2508" mass="275475">MPLRGLFLYVFLLNLLACGVASNEAQPTAEVNGVSAESMVQACWAAGTSDEEKVCEDGFSYSLQCFKLKASTSCPLISRYSCDKTCAHPEFGVALRGTREEQLNYLESSGETCEQVIQQWLLATYPYASDREGVTFTYWTSRDDNELICRTTFNNVPLQYNTGTGSVCGTEPCECAQYKTCAHPDFGVALRGERQEIIHEGTSPISSETCQQLAWDWLLSTYPRASDREGVTVSAFVHLNDNEYSCRGAYQNVPLTYKTGTGPQCGEAPACHDVAIHEECRHPSHGEAPVIECGQEEVRTPGGTSLAQARAHAAQRWALLKGQGEPVFKQPPTCTSCVDTWPKDVNGCWPAETPASEKTCSEGYTYGLRCYRRMSSLLCPNGSPCRHPAHGEAPGTCGPEMYSTAPGTSLAQVYTEASQRWTALDGWGPVMFSVQPVCPSCTDVLPSEVSAGETPGRIEGSSSVTADGASSYSIPLWVPTGRAGMTPELQLRYHSRGGNGLMGVGWSLDGLSRVTRCNRTIAQDGEAETIQFDATDRFCLDGNRLVAVSGAYGAHFTEYRTENDIFAKIVSLNPDGQGPTTFEAYLKDGRILTFGGGPGSRVETKRVSITPVGDSDQSTQYTQDVRYAWAVSQIRDRSGNTIRFTYGTQVDALADFSFQQWPEEISYTGSTRPGAPPATRSVRFVYEDRPDVSEQFISGLKLSQRRRLSRIDVYGPNPTQPALLRSYRLWYTTPSISERSLLSGLRECDGAGVCKRPTHFGWSLGDTGFDDIPTDIVDLMRDASWVRAEGMWALHTPDLNGDGKDDLLYREFQKGSSGSSDIGHWWFRLSTGLGFGPRQDAGLPNDFFEGSAYSGRVADLNQDGRTDVFNMFYSSGEGMPRYRLYRSNPSGELNWDGADGESSTMWVSSGPPGLPSLYLADLNGDGLPEAIRSLHDPEQYLVWGYRLNTGGALGDYVRLPLRAISQSQAHTVDVDGSGRTALLTRDQDSGPYRYRYTALMLGAGNVLERKPTTLVESNQGHRRFWFLDVNADGLSDAVGVGTYGGNPYVQLNTGNGFSDAWTQQLDPQFELAPVDDWFMGRDPGIRITDFNGDGRQDLLVEQHIEGARGQWALLQAGDRQFRPSLLPIPLGDEGNYYGQKLSKLLDANGDGQTDLVQVVNGEVHLYLRRGIKPDLLTHITDGLQARVEFDYQPLSNPSVYSPPSTPPLPQARVTRGLWVVSKHRVDNGVQGLNSYLYSYVDGRTDLQGRGWLGFSSRTVKDWMGRTTTTDYGVGTRSGTMYPFAGRPIHEKSRITLGSGWTHIQERWTQYSVSTGGNGGTYFAWPNEVSDSFMEVAPGEREDDTPALRGLRVTLSYDTDGNLTYRHEEPFHLGMTTGDQRTWSATYDRWPGSWIIGRPSRIQLTSRTSSGAQVTRTTDYSYDAMTGLLDWEHVEPDDPKLRLDITYTRDIYGLATRITESDAEGKNRFTTLSYDNVDNTFPALVTNALGHRLELAYHSGLGVPVGERDINGVETRWRYDGFGRPRLEKRADGLQVSLGYGFDGNTGSTVTVRQSGGKEELFLYDRLDRQVGWEGRTFNGLKAYSRVHYDPFGRLVASYRPYSELEPAQATRFEYDELGRPLFERRPDNTYVEYSYAPQITRRWDAKRHYSYVTRDALGRVAESVQVSEGGEQSRTRVTYAPFDLPERVEQLRDQTVLHRTLLGYDRLGRRTSLVEPQGSSQYQQTFEYDAFGQLRRTVDSNGAPTLIERDRIGRILRTIDRQGETRFVWDTGVGNGRGQLASSISPDGVSTAYVYDELGRLRQSAWYIDDHAYLVDRSYDDIGRLDTLTYPGAPGHDRFQVRHTYTAHGDPQDVRDTASGHVYWLQEEGTASGLLKAERFGNGITSTRQYDPVRGVLRRIDTTRQATPVQALGYDFDANGNLSTRQDELANISESFGYDHLDRLTGWSVNAQGRRSVQSFRYDALGNLLGRGILEGDGIPLSLTYDTTQGYGPFAVTQSNWGSYTYDANGNQVTAPGRRVEYTPFNLPSRIERGSEVFTFAYGADQQRALKRSLSSGQATAYVEGLYEHRRGSGGAEHVFYIQGGGRPVAQVVWKEQAGTVTGESTFYLHEDHQGSVDTVTDASANVVERTKYDPFGGRADPTNPAREGTAALSGVRKGFTGHEQEDELGLINMRGRMYDPRIGRFLSRDPVVQFPLFGQSYNRYSYALNNPLRWTDPTGFSLNQLDFADHEGTLICQNSAACGEGARTVDGSGGKQAEVGHRTGRTDDNGSSPSAITEGQSQTDPADTSGEPKGPGKGKDSTTAILDGVQLALDVGGMLPGIGIAFDIANAGIHAARGNWGEAGLSLIGSVPGIGDAAKGLAMTAKVGGTAAVLAAVVHLANKAGDAAKGGGTLVNRIGGAAVENLRLKPGEVGLDPPGISVLLDVDPATAARQMKDAFPNATRLHESARTVGQSTIDRIRAAGFDVIPDPTKKFPNHGRIIHPDGAAGFCDSNLCRLSEAFSDVNL</sequence>
<feature type="signal peptide" evidence="6">
    <location>
        <begin position="1"/>
        <end position="23"/>
    </location>
</feature>
<evidence type="ECO:0000256" key="1">
    <source>
        <dbReference type="ARBA" id="ARBA00004613"/>
    </source>
</evidence>
<evidence type="ECO:0000313" key="10">
    <source>
        <dbReference type="Proteomes" id="UP000182229"/>
    </source>
</evidence>
<dbReference type="Gene3D" id="2.180.10.10">
    <property type="entry name" value="RHS repeat-associated core"/>
    <property type="match status" value="2"/>
</dbReference>
<dbReference type="NCBIfam" id="TIGR01643">
    <property type="entry name" value="YD_repeat_2x"/>
    <property type="match status" value="1"/>
</dbReference>
<comment type="caution">
    <text evidence="9">The sequence shown here is derived from an EMBL/GenBank/DDBJ whole genome shotgun (WGS) entry which is preliminary data.</text>
</comment>
<dbReference type="Pfam" id="PF05593">
    <property type="entry name" value="RHS_repeat"/>
    <property type="match status" value="1"/>
</dbReference>
<dbReference type="GO" id="GO:0005737">
    <property type="term" value="C:cytoplasm"/>
    <property type="evidence" value="ECO:0007669"/>
    <property type="project" value="InterPro"/>
</dbReference>
<feature type="region of interest" description="Disordered" evidence="5">
    <location>
        <begin position="2246"/>
        <end position="2303"/>
    </location>
</feature>
<organism evidence="9 10">
    <name type="scientific">Cystobacter ferrugineus</name>
    <dbReference type="NCBI Taxonomy" id="83449"/>
    <lineage>
        <taxon>Bacteria</taxon>
        <taxon>Pseudomonadati</taxon>
        <taxon>Myxococcota</taxon>
        <taxon>Myxococcia</taxon>
        <taxon>Myxococcales</taxon>
        <taxon>Cystobacterineae</taxon>
        <taxon>Archangiaceae</taxon>
        <taxon>Cystobacter</taxon>
    </lineage>
</organism>
<evidence type="ECO:0000256" key="5">
    <source>
        <dbReference type="SAM" id="MobiDB-lite"/>
    </source>
</evidence>
<dbReference type="InterPro" id="IPR050708">
    <property type="entry name" value="T6SS_VgrG/RHS"/>
</dbReference>
<evidence type="ECO:0000259" key="7">
    <source>
        <dbReference type="Pfam" id="PF12256"/>
    </source>
</evidence>
<dbReference type="NCBIfam" id="TIGR03696">
    <property type="entry name" value="Rhs_assc_core"/>
    <property type="match status" value="1"/>
</dbReference>
<dbReference type="STRING" id="83449.BON30_21695"/>
<dbReference type="InterPro" id="IPR056823">
    <property type="entry name" value="TEN-like_YD-shell"/>
</dbReference>
<dbReference type="Pfam" id="PF12256">
    <property type="entry name" value="TcdB_toxin_midN"/>
    <property type="match status" value="1"/>
</dbReference>
<dbReference type="PANTHER" id="PTHR32305">
    <property type="match status" value="1"/>
</dbReference>
<dbReference type="Gene3D" id="2.130.10.130">
    <property type="entry name" value="Integrin alpha, N-terminal"/>
    <property type="match status" value="1"/>
</dbReference>
<evidence type="ECO:0000313" key="9">
    <source>
        <dbReference type="EMBL" id="OJH38839.1"/>
    </source>
</evidence>
<accession>A0A1L9B9A9</accession>
<gene>
    <name evidence="9" type="ORF">BON30_21695</name>
</gene>
<feature type="compositionally biased region" description="Polar residues" evidence="5">
    <location>
        <begin position="2270"/>
        <end position="2287"/>
    </location>
</feature>
<keyword evidence="2" id="KW-0964">Secreted</keyword>
<dbReference type="SUPFAM" id="SSF69318">
    <property type="entry name" value="Integrin alpha N-terminal domain"/>
    <property type="match status" value="1"/>
</dbReference>
<keyword evidence="10" id="KW-1185">Reference proteome</keyword>
<dbReference type="InterPro" id="IPR028994">
    <property type="entry name" value="Integrin_alpha_N"/>
</dbReference>
<name>A0A1L9B9A9_9BACT</name>
<evidence type="ECO:0000256" key="4">
    <source>
        <dbReference type="ARBA" id="ARBA00023026"/>
    </source>
</evidence>
<dbReference type="CDD" id="cd20745">
    <property type="entry name" value="FIX_RhsA_AHH_HNH-like"/>
    <property type="match status" value="1"/>
</dbReference>
<dbReference type="EMBL" id="MPIN01000005">
    <property type="protein sequence ID" value="OJH38839.1"/>
    <property type="molecule type" value="Genomic_DNA"/>
</dbReference>
<keyword evidence="6" id="KW-0732">Signal</keyword>
<feature type="domain" description="Teneurin-like YD-shell" evidence="8">
    <location>
        <begin position="1884"/>
        <end position="2193"/>
    </location>
</feature>
<proteinExistence type="predicted"/>
<dbReference type="Pfam" id="PF25023">
    <property type="entry name" value="TEN_YD-shell"/>
    <property type="match status" value="1"/>
</dbReference>
<evidence type="ECO:0000256" key="3">
    <source>
        <dbReference type="ARBA" id="ARBA00022737"/>
    </source>
</evidence>
<dbReference type="PANTHER" id="PTHR32305:SF15">
    <property type="entry name" value="PROTEIN RHSA-RELATED"/>
    <property type="match status" value="1"/>
</dbReference>
<protein>
    <submittedName>
        <fullName evidence="9">Uncharacterized protein</fullName>
    </submittedName>
</protein>
<reference evidence="9 10" key="2">
    <citation type="submission" date="2016-12" db="EMBL/GenBank/DDBJ databases">
        <title>Draft Genome Sequence of Cystobacter ferrugineus Strain Cbfe23.</title>
        <authorList>
            <person name="Akbar S."/>
            <person name="Dowd S.E."/>
            <person name="Stevens D.C."/>
        </authorList>
    </citation>
    <scope>NUCLEOTIDE SEQUENCE [LARGE SCALE GENOMIC DNA]</scope>
    <source>
        <strain evidence="9 10">Cbfe23</strain>
    </source>
</reference>
<dbReference type="Proteomes" id="UP000182229">
    <property type="component" value="Unassembled WGS sequence"/>
</dbReference>
<dbReference type="InterPro" id="IPR006530">
    <property type="entry name" value="YD"/>
</dbReference>
<keyword evidence="3" id="KW-0677">Repeat</keyword>
<dbReference type="GO" id="GO:0005576">
    <property type="term" value="C:extracellular region"/>
    <property type="evidence" value="ECO:0007669"/>
    <property type="project" value="UniProtKB-SubCell"/>
</dbReference>
<dbReference type="InterPro" id="IPR022385">
    <property type="entry name" value="Rhs_assc_core"/>
</dbReference>
<comment type="subcellular location">
    <subcellularLocation>
        <location evidence="1">Secreted</location>
    </subcellularLocation>
</comment>
<evidence type="ECO:0000259" key="8">
    <source>
        <dbReference type="Pfam" id="PF25023"/>
    </source>
</evidence>
<feature type="compositionally biased region" description="Basic and acidic residues" evidence="5">
    <location>
        <begin position="2259"/>
        <end position="2269"/>
    </location>
</feature>
<dbReference type="OrthoDB" id="5475831at2"/>
<dbReference type="InterPro" id="IPR003284">
    <property type="entry name" value="Sal_SpvB"/>
</dbReference>
<feature type="domain" description="Insecticide toxin TcdB middle/N-terminal" evidence="7">
    <location>
        <begin position="1143"/>
        <end position="1271"/>
    </location>
</feature>
<evidence type="ECO:0000256" key="2">
    <source>
        <dbReference type="ARBA" id="ARBA00022525"/>
    </source>
</evidence>
<reference evidence="10" key="1">
    <citation type="submission" date="2016-11" db="EMBL/GenBank/DDBJ databases">
        <authorList>
            <person name="Shukria A."/>
            <person name="Stevens D.C."/>
        </authorList>
    </citation>
    <scope>NUCLEOTIDE SEQUENCE [LARGE SCALE GENOMIC DNA]</scope>
    <source>
        <strain evidence="10">Cbfe23</strain>
    </source>
</reference>
<feature type="chain" id="PRO_5012860582" evidence="6">
    <location>
        <begin position="24"/>
        <end position="2508"/>
    </location>
</feature>
<evidence type="ECO:0000256" key="6">
    <source>
        <dbReference type="SAM" id="SignalP"/>
    </source>
</evidence>
<dbReference type="Pfam" id="PF03534">
    <property type="entry name" value="SpvB"/>
    <property type="match status" value="1"/>
</dbReference>